<proteinExistence type="predicted"/>
<dbReference type="InterPro" id="IPR011598">
    <property type="entry name" value="bHLH_dom"/>
</dbReference>
<feature type="region of interest" description="Disordered" evidence="7">
    <location>
        <begin position="81"/>
        <end position="107"/>
    </location>
</feature>
<evidence type="ECO:0000256" key="5">
    <source>
        <dbReference type="ARBA" id="ARBA00023163"/>
    </source>
</evidence>
<dbReference type="SUPFAM" id="SSF47459">
    <property type="entry name" value="HLH, helix-loop-helix DNA-binding domain"/>
    <property type="match status" value="1"/>
</dbReference>
<dbReference type="CDD" id="cd11393">
    <property type="entry name" value="bHLH_AtbHLH_like"/>
    <property type="match status" value="1"/>
</dbReference>
<reference evidence="9" key="2">
    <citation type="submission" date="2020-08" db="EMBL/GenBank/DDBJ databases">
        <title>Plant Genome Project.</title>
        <authorList>
            <person name="Zhang R.-G."/>
        </authorList>
    </citation>
    <scope>NUCLEOTIDE SEQUENCE</scope>
    <source>
        <strain evidence="9">Huo1</strain>
        <tissue evidence="9">Leaf</tissue>
    </source>
</reference>
<dbReference type="GO" id="GO:0046983">
    <property type="term" value="F:protein dimerization activity"/>
    <property type="evidence" value="ECO:0007669"/>
    <property type="project" value="InterPro"/>
</dbReference>
<evidence type="ECO:0000256" key="1">
    <source>
        <dbReference type="ARBA" id="ARBA00004123"/>
    </source>
</evidence>
<feature type="compositionally biased region" description="Low complexity" evidence="7">
    <location>
        <begin position="93"/>
        <end position="107"/>
    </location>
</feature>
<evidence type="ECO:0000256" key="4">
    <source>
        <dbReference type="ARBA" id="ARBA00023125"/>
    </source>
</evidence>
<dbReference type="AlphaFoldDB" id="A0A8X9AEE1"/>
<dbReference type="InterPro" id="IPR045843">
    <property type="entry name" value="IND-like"/>
</dbReference>
<reference evidence="9" key="1">
    <citation type="submission" date="2018-01" db="EMBL/GenBank/DDBJ databases">
        <authorList>
            <person name="Mao J.F."/>
        </authorList>
    </citation>
    <scope>NUCLEOTIDE SEQUENCE</scope>
    <source>
        <strain evidence="9">Huo1</strain>
        <tissue evidence="9">Leaf</tissue>
    </source>
</reference>
<comment type="caution">
    <text evidence="9">The sequence shown here is derived from an EMBL/GenBank/DDBJ whole genome shotgun (WGS) entry which is preliminary data.</text>
</comment>
<name>A0A8X9AEE1_SALSN</name>
<accession>A0A8X9AEE1</accession>
<organism evidence="9">
    <name type="scientific">Salvia splendens</name>
    <name type="common">Scarlet sage</name>
    <dbReference type="NCBI Taxonomy" id="180675"/>
    <lineage>
        <taxon>Eukaryota</taxon>
        <taxon>Viridiplantae</taxon>
        <taxon>Streptophyta</taxon>
        <taxon>Embryophyta</taxon>
        <taxon>Tracheophyta</taxon>
        <taxon>Spermatophyta</taxon>
        <taxon>Magnoliopsida</taxon>
        <taxon>eudicotyledons</taxon>
        <taxon>Gunneridae</taxon>
        <taxon>Pentapetalae</taxon>
        <taxon>asterids</taxon>
        <taxon>lamiids</taxon>
        <taxon>Lamiales</taxon>
        <taxon>Lamiaceae</taxon>
        <taxon>Nepetoideae</taxon>
        <taxon>Mentheae</taxon>
        <taxon>Salviinae</taxon>
        <taxon>Salvia</taxon>
        <taxon>Salvia subgen. Calosphace</taxon>
        <taxon>core Calosphace</taxon>
    </lineage>
</organism>
<keyword evidence="4" id="KW-0238">DNA-binding</keyword>
<evidence type="ECO:0000313" key="10">
    <source>
        <dbReference type="Proteomes" id="UP000298416"/>
    </source>
</evidence>
<feature type="region of interest" description="Disordered" evidence="7">
    <location>
        <begin position="1"/>
        <end position="21"/>
    </location>
</feature>
<dbReference type="GO" id="GO:0000978">
    <property type="term" value="F:RNA polymerase II cis-regulatory region sequence-specific DNA binding"/>
    <property type="evidence" value="ECO:0007669"/>
    <property type="project" value="TreeGrafter"/>
</dbReference>
<gene>
    <name evidence="9" type="ORF">SASPL_102962</name>
</gene>
<evidence type="ECO:0000256" key="3">
    <source>
        <dbReference type="ARBA" id="ARBA00023015"/>
    </source>
</evidence>
<evidence type="ECO:0000256" key="6">
    <source>
        <dbReference type="ARBA" id="ARBA00023242"/>
    </source>
</evidence>
<dbReference type="InterPro" id="IPR045239">
    <property type="entry name" value="bHLH95_bHLH"/>
</dbReference>
<dbReference type="InterPro" id="IPR036638">
    <property type="entry name" value="HLH_DNA-bd_sf"/>
</dbReference>
<keyword evidence="3" id="KW-0805">Transcription regulation</keyword>
<feature type="compositionally biased region" description="Basic and acidic residues" evidence="7">
    <location>
        <begin position="228"/>
        <end position="237"/>
    </location>
</feature>
<sequence length="375" mass="41144">MESANSHHHHQDQLLGSSLPNYATPWPPSSFLNSNCLSETKQQENSSHTSMEMGFSNWSNNHSDQDLQHYYRKYSDILSCGGRGGGGGDEQTQRNQHQQQHSSDLQQNDVATKFLLKSFSSYGKMNSPEFYSGNSVNHTRQIFPAEYSSLINPAPGSLDMNLEALDLLASSRFTANFPPAAASHSQIGILRDEFSSYGLDQMHQSLQIPFYGSNKVSSVSSNGVVTEAKRNTNKMEPKSQIQKPPKKSRLEARSSIPPFKVRKEKLGDRIAALQQLVAPFGKTDTASVLMEAIGYIKFLQTQVETLSVPYMKASRNKTNRVTKGGAVDENGSYEEAKGDLKSRGLCLVPLSCLSYITDSGGGAAVWPPPHFGGAT</sequence>
<protein>
    <recommendedName>
        <fullName evidence="8">BHLH domain-containing protein</fullName>
    </recommendedName>
</protein>
<keyword evidence="5" id="KW-0804">Transcription</keyword>
<dbReference type="PANTHER" id="PTHR16223">
    <property type="entry name" value="TRANSCRIPTION FACTOR BHLH83-RELATED"/>
    <property type="match status" value="1"/>
</dbReference>
<dbReference type="EMBL" id="PNBA02000001">
    <property type="protein sequence ID" value="KAG6438029.1"/>
    <property type="molecule type" value="Genomic_DNA"/>
</dbReference>
<evidence type="ECO:0000256" key="2">
    <source>
        <dbReference type="ARBA" id="ARBA00011738"/>
    </source>
</evidence>
<dbReference type="GO" id="GO:0000981">
    <property type="term" value="F:DNA-binding transcription factor activity, RNA polymerase II-specific"/>
    <property type="evidence" value="ECO:0007669"/>
    <property type="project" value="TreeGrafter"/>
</dbReference>
<keyword evidence="10" id="KW-1185">Reference proteome</keyword>
<feature type="region of interest" description="Disordered" evidence="7">
    <location>
        <begin position="33"/>
        <end position="53"/>
    </location>
</feature>
<comment type="subcellular location">
    <subcellularLocation>
        <location evidence="1">Nucleus</location>
    </subcellularLocation>
</comment>
<keyword evidence="6" id="KW-0539">Nucleus</keyword>
<feature type="compositionally biased region" description="Basic residues" evidence="7">
    <location>
        <begin position="1"/>
        <end position="10"/>
    </location>
</feature>
<dbReference type="FunFam" id="4.10.280.10:FF:000032">
    <property type="entry name" value="Transcription factor bHLH123 family"/>
    <property type="match status" value="1"/>
</dbReference>
<comment type="subunit">
    <text evidence="2">Homodimer.</text>
</comment>
<dbReference type="OrthoDB" id="760019at2759"/>
<feature type="region of interest" description="Disordered" evidence="7">
    <location>
        <begin position="228"/>
        <end position="252"/>
    </location>
</feature>
<dbReference type="Proteomes" id="UP000298416">
    <property type="component" value="Unassembled WGS sequence"/>
</dbReference>
<dbReference type="PANTHER" id="PTHR16223:SF56">
    <property type="entry name" value="TRANSCRIPTION FACTOR BHLH110"/>
    <property type="match status" value="1"/>
</dbReference>
<dbReference type="GO" id="GO:0005634">
    <property type="term" value="C:nucleus"/>
    <property type="evidence" value="ECO:0007669"/>
    <property type="project" value="UniProtKB-SubCell"/>
</dbReference>
<feature type="domain" description="BHLH" evidence="8">
    <location>
        <begin position="250"/>
        <end position="299"/>
    </location>
</feature>
<evidence type="ECO:0000256" key="7">
    <source>
        <dbReference type="SAM" id="MobiDB-lite"/>
    </source>
</evidence>
<evidence type="ECO:0000259" key="8">
    <source>
        <dbReference type="PROSITE" id="PS50888"/>
    </source>
</evidence>
<dbReference type="PROSITE" id="PS50888">
    <property type="entry name" value="BHLH"/>
    <property type="match status" value="1"/>
</dbReference>
<dbReference type="Gene3D" id="4.10.280.10">
    <property type="entry name" value="Helix-loop-helix DNA-binding domain"/>
    <property type="match status" value="1"/>
</dbReference>
<evidence type="ECO:0000313" key="9">
    <source>
        <dbReference type="EMBL" id="KAG6438029.1"/>
    </source>
</evidence>